<name>A0A931HXC3_9BACI</name>
<keyword evidence="4" id="KW-0678">Repressor</keyword>
<sequence length="136" mass="15691">MNVKTAIQKLKENGYKHTKQRERILSILAEQEQYFAAKDILKEIQADFPSVSYDTIYRNLYLMADVEILEATELDGEKHFRLGCGTHGHHHHFICTHCGKTKSIETCPMDELGEDLRGYQVENHKFEIYGKCPACS</sequence>
<dbReference type="AlphaFoldDB" id="A0A931HXC3"/>
<protein>
    <submittedName>
        <fullName evidence="11">Transcriptional repressor</fullName>
    </submittedName>
</protein>
<feature type="binding site" evidence="9">
    <location>
        <position position="135"/>
    </location>
    <ligand>
        <name>Zn(2+)</name>
        <dbReference type="ChEBI" id="CHEBI:29105"/>
    </ligand>
</feature>
<dbReference type="EMBL" id="JADZSC010000003">
    <property type="protein sequence ID" value="MBH0231213.1"/>
    <property type="molecule type" value="Genomic_DNA"/>
</dbReference>
<evidence type="ECO:0000256" key="9">
    <source>
        <dbReference type="PIRSR" id="PIRSR602481-1"/>
    </source>
</evidence>
<feature type="binding site" evidence="10">
    <location>
        <position position="124"/>
    </location>
    <ligand>
        <name>Fe cation</name>
        <dbReference type="ChEBI" id="CHEBI:24875"/>
    </ligand>
</feature>
<dbReference type="GO" id="GO:1900376">
    <property type="term" value="P:regulation of secondary metabolite biosynthetic process"/>
    <property type="evidence" value="ECO:0007669"/>
    <property type="project" value="TreeGrafter"/>
</dbReference>
<comment type="similarity">
    <text evidence="2">Belongs to the Fur family.</text>
</comment>
<keyword evidence="7" id="KW-0238">DNA-binding</keyword>
<dbReference type="PANTHER" id="PTHR33202">
    <property type="entry name" value="ZINC UPTAKE REGULATION PROTEIN"/>
    <property type="match status" value="1"/>
</dbReference>
<evidence type="ECO:0000256" key="8">
    <source>
        <dbReference type="ARBA" id="ARBA00023163"/>
    </source>
</evidence>
<dbReference type="GO" id="GO:0005737">
    <property type="term" value="C:cytoplasm"/>
    <property type="evidence" value="ECO:0007669"/>
    <property type="project" value="UniProtKB-SubCell"/>
</dbReference>
<dbReference type="GO" id="GO:0003700">
    <property type="term" value="F:DNA-binding transcription factor activity"/>
    <property type="evidence" value="ECO:0007669"/>
    <property type="project" value="InterPro"/>
</dbReference>
<feature type="binding site" evidence="10">
    <location>
        <position position="89"/>
    </location>
    <ligand>
        <name>Fe cation</name>
        <dbReference type="ChEBI" id="CHEBI:24875"/>
    </ligand>
</feature>
<dbReference type="RefSeq" id="WP_197317853.1">
    <property type="nucleotide sequence ID" value="NZ_JADZSC010000003.1"/>
</dbReference>
<keyword evidence="5 9" id="KW-0862">Zinc</keyword>
<evidence type="ECO:0000256" key="10">
    <source>
        <dbReference type="PIRSR" id="PIRSR602481-2"/>
    </source>
</evidence>
<accession>A0A931HXC3</accession>
<evidence type="ECO:0000313" key="11">
    <source>
        <dbReference type="EMBL" id="MBH0231213.1"/>
    </source>
</evidence>
<comment type="caution">
    <text evidence="11">The sequence shown here is derived from an EMBL/GenBank/DDBJ whole genome shotgun (WGS) entry which is preliminary data.</text>
</comment>
<evidence type="ECO:0000256" key="3">
    <source>
        <dbReference type="ARBA" id="ARBA00022490"/>
    </source>
</evidence>
<keyword evidence="8" id="KW-0804">Transcription</keyword>
<dbReference type="CDD" id="cd07153">
    <property type="entry name" value="Fur_like"/>
    <property type="match status" value="1"/>
</dbReference>
<dbReference type="Pfam" id="PF01475">
    <property type="entry name" value="FUR"/>
    <property type="match status" value="1"/>
</dbReference>
<evidence type="ECO:0000256" key="6">
    <source>
        <dbReference type="ARBA" id="ARBA00023015"/>
    </source>
</evidence>
<dbReference type="GO" id="GO:0008270">
    <property type="term" value="F:zinc ion binding"/>
    <property type="evidence" value="ECO:0007669"/>
    <property type="project" value="TreeGrafter"/>
</dbReference>
<dbReference type="Proteomes" id="UP000614490">
    <property type="component" value="Unassembled WGS sequence"/>
</dbReference>
<feature type="binding site" evidence="9">
    <location>
        <position position="95"/>
    </location>
    <ligand>
        <name>Zn(2+)</name>
        <dbReference type="ChEBI" id="CHEBI:29105"/>
    </ligand>
</feature>
<evidence type="ECO:0000256" key="2">
    <source>
        <dbReference type="ARBA" id="ARBA00007957"/>
    </source>
</evidence>
<dbReference type="SUPFAM" id="SSF46785">
    <property type="entry name" value="Winged helix' DNA-binding domain"/>
    <property type="match status" value="1"/>
</dbReference>
<comment type="cofactor">
    <cofactor evidence="9">
        <name>Zn(2+)</name>
        <dbReference type="ChEBI" id="CHEBI:29105"/>
    </cofactor>
    <text evidence="9">Binds 1 zinc ion per subunit.</text>
</comment>
<dbReference type="PANTHER" id="PTHR33202:SF1">
    <property type="entry name" value="FERRIC UPTAKE REGULATION PROTEIN"/>
    <property type="match status" value="1"/>
</dbReference>
<reference evidence="11 12" key="1">
    <citation type="journal article" date="2005" name="Int. J. Syst. Evol. Microbiol.">
        <title>Halobacillus yeomjeoni sp. nov., isolated from a marine solar saltern in Korea.</title>
        <authorList>
            <person name="Yoon J.H."/>
            <person name="Kang S.J."/>
            <person name="Lee C.H."/>
            <person name="Oh H.W."/>
            <person name="Oh T.K."/>
        </authorList>
    </citation>
    <scope>NUCLEOTIDE SEQUENCE [LARGE SCALE GENOMIC DNA]</scope>
    <source>
        <strain evidence="11 12">KCTC 3957</strain>
    </source>
</reference>
<evidence type="ECO:0000313" key="12">
    <source>
        <dbReference type="Proteomes" id="UP000614490"/>
    </source>
</evidence>
<dbReference type="InterPro" id="IPR036388">
    <property type="entry name" value="WH-like_DNA-bd_sf"/>
</dbReference>
<evidence type="ECO:0000256" key="7">
    <source>
        <dbReference type="ARBA" id="ARBA00023125"/>
    </source>
</evidence>
<dbReference type="GO" id="GO:0045892">
    <property type="term" value="P:negative regulation of DNA-templated transcription"/>
    <property type="evidence" value="ECO:0007669"/>
    <property type="project" value="TreeGrafter"/>
</dbReference>
<keyword evidence="12" id="KW-1185">Reference proteome</keyword>
<dbReference type="InterPro" id="IPR036390">
    <property type="entry name" value="WH_DNA-bd_sf"/>
</dbReference>
<keyword evidence="9" id="KW-0479">Metal-binding</keyword>
<proteinExistence type="inferred from homology"/>
<evidence type="ECO:0000256" key="4">
    <source>
        <dbReference type="ARBA" id="ARBA00022491"/>
    </source>
</evidence>
<feature type="binding site" evidence="9">
    <location>
        <position position="132"/>
    </location>
    <ligand>
        <name>Zn(2+)</name>
        <dbReference type="ChEBI" id="CHEBI:29105"/>
    </ligand>
</feature>
<gene>
    <name evidence="11" type="ORF">H0267_13380</name>
</gene>
<feature type="binding site" evidence="9">
    <location>
        <position position="98"/>
    </location>
    <ligand>
        <name>Zn(2+)</name>
        <dbReference type="ChEBI" id="CHEBI:29105"/>
    </ligand>
</feature>
<dbReference type="InterPro" id="IPR043135">
    <property type="entry name" value="Fur_C"/>
</dbReference>
<keyword evidence="3" id="KW-0963">Cytoplasm</keyword>
<dbReference type="GO" id="GO:0000976">
    <property type="term" value="F:transcription cis-regulatory region binding"/>
    <property type="evidence" value="ECO:0007669"/>
    <property type="project" value="TreeGrafter"/>
</dbReference>
<dbReference type="Gene3D" id="1.10.10.10">
    <property type="entry name" value="Winged helix-like DNA-binding domain superfamily/Winged helix DNA-binding domain"/>
    <property type="match status" value="1"/>
</dbReference>
<keyword evidence="6" id="KW-0805">Transcription regulation</keyword>
<evidence type="ECO:0000256" key="5">
    <source>
        <dbReference type="ARBA" id="ARBA00022833"/>
    </source>
</evidence>
<keyword evidence="10" id="KW-0408">Iron</keyword>
<dbReference type="InterPro" id="IPR002481">
    <property type="entry name" value="FUR"/>
</dbReference>
<evidence type="ECO:0000256" key="1">
    <source>
        <dbReference type="ARBA" id="ARBA00004496"/>
    </source>
</evidence>
<dbReference type="Gene3D" id="3.30.1490.190">
    <property type="match status" value="1"/>
</dbReference>
<comment type="subcellular location">
    <subcellularLocation>
        <location evidence="1">Cytoplasm</location>
    </subcellularLocation>
</comment>
<organism evidence="11 12">
    <name type="scientific">Halobacillus yeomjeoni</name>
    <dbReference type="NCBI Taxonomy" id="311194"/>
    <lineage>
        <taxon>Bacteria</taxon>
        <taxon>Bacillati</taxon>
        <taxon>Bacillota</taxon>
        <taxon>Bacilli</taxon>
        <taxon>Bacillales</taxon>
        <taxon>Bacillaceae</taxon>
        <taxon>Halobacillus</taxon>
    </lineage>
</organism>
<comment type="cofactor">
    <cofactor evidence="10">
        <name>Mn(2+)</name>
        <dbReference type="ChEBI" id="CHEBI:29035"/>
    </cofactor>
    <cofactor evidence="10">
        <name>Fe(2+)</name>
        <dbReference type="ChEBI" id="CHEBI:29033"/>
    </cofactor>
    <text evidence="10">Binds 1 Mn(2+) or Fe(2+) ion per subunit.</text>
</comment>